<dbReference type="InterPro" id="IPR001036">
    <property type="entry name" value="Acrflvin-R"/>
</dbReference>
<dbReference type="PANTHER" id="PTHR32063:SF0">
    <property type="entry name" value="SWARMING MOTILITY PROTEIN SWRC"/>
    <property type="match status" value="1"/>
</dbReference>
<organism evidence="2 3">
    <name type="scientific">Xylanibacillus composti</name>
    <dbReference type="NCBI Taxonomy" id="1572762"/>
    <lineage>
        <taxon>Bacteria</taxon>
        <taxon>Bacillati</taxon>
        <taxon>Bacillota</taxon>
        <taxon>Bacilli</taxon>
        <taxon>Bacillales</taxon>
        <taxon>Paenibacillaceae</taxon>
        <taxon>Xylanibacillus</taxon>
    </lineage>
</organism>
<dbReference type="Proteomes" id="UP000677918">
    <property type="component" value="Unassembled WGS sequence"/>
</dbReference>
<dbReference type="PANTHER" id="PTHR32063">
    <property type="match status" value="1"/>
</dbReference>
<keyword evidence="1" id="KW-1133">Transmembrane helix</keyword>
<evidence type="ECO:0000256" key="1">
    <source>
        <dbReference type="SAM" id="Phobius"/>
    </source>
</evidence>
<dbReference type="SUPFAM" id="SSF82714">
    <property type="entry name" value="Multidrug efflux transporter AcrB TolC docking domain, DN and DC subdomains"/>
    <property type="match status" value="1"/>
</dbReference>
<dbReference type="InterPro" id="IPR027463">
    <property type="entry name" value="AcrB_DN_DC_subdom"/>
</dbReference>
<evidence type="ECO:0000313" key="2">
    <source>
        <dbReference type="EMBL" id="GIQ68563.1"/>
    </source>
</evidence>
<name>A0A8J4H0C2_9BACL</name>
<evidence type="ECO:0000313" key="3">
    <source>
        <dbReference type="Proteomes" id="UP000677918"/>
    </source>
</evidence>
<proteinExistence type="predicted"/>
<dbReference type="SUPFAM" id="SSF82693">
    <property type="entry name" value="Multidrug efflux transporter AcrB pore domain, PN1, PN2, PC1 and PC2 subdomains"/>
    <property type="match status" value="2"/>
</dbReference>
<feature type="transmembrane region" description="Helical" evidence="1">
    <location>
        <begin position="331"/>
        <end position="350"/>
    </location>
</feature>
<keyword evidence="1" id="KW-0472">Membrane</keyword>
<dbReference type="PRINTS" id="PR00702">
    <property type="entry name" value="ACRIFLAVINRP"/>
</dbReference>
<dbReference type="Gene3D" id="3.30.70.1430">
    <property type="entry name" value="Multidrug efflux transporter AcrB pore domain"/>
    <property type="match status" value="1"/>
</dbReference>
<keyword evidence="3" id="KW-1185">Reference proteome</keyword>
<gene>
    <name evidence="2" type="ORF">XYCOK13_13870</name>
</gene>
<keyword evidence="1" id="KW-0812">Transmembrane</keyword>
<protein>
    <recommendedName>
        <fullName evidence="4">Efflux RND transporter permease subunit</fullName>
    </recommendedName>
</protein>
<dbReference type="Gene3D" id="1.20.1640.10">
    <property type="entry name" value="Multidrug efflux transporter AcrB transmembrane domain"/>
    <property type="match status" value="1"/>
</dbReference>
<evidence type="ECO:0008006" key="4">
    <source>
        <dbReference type="Google" id="ProtNLM"/>
    </source>
</evidence>
<dbReference type="AlphaFoldDB" id="A0A8J4H0C2"/>
<sequence length="360" mass="38639">MKLSNLSIKRPIGLIMIVLGILALGFVSLRNLTIDLFPEIDLPVAAITTTYSGAGPQEVEQLVTRPLESALSSLQGIDTIQSTSQPNASLIILLFQNGTNLDNALLEVRERVDQVKGMLPDNAGDPSVMRFDPQQTPIMALGLAGTDLSRLENVAETQVIPYLERVDHVASVTTMGGLTREIQLVLDQAQLRQYGLSAGQIAQALQAENRSASAGVVSKGSQEQQIRINGEFTSLRDIASTLIPLPAGGHITVADIAEINDTFADESTITQVNDEPGLILSVMKQSGGNTVEVAERVGKAIGQIQERLPEGIELTVVMDMSIFIRSSIDSVLQNLIIGGGMAVLILLLFLRSIRPVMVKI</sequence>
<dbReference type="GO" id="GO:0042910">
    <property type="term" value="F:xenobiotic transmembrane transporter activity"/>
    <property type="evidence" value="ECO:0007669"/>
    <property type="project" value="TreeGrafter"/>
</dbReference>
<dbReference type="GO" id="GO:0005886">
    <property type="term" value="C:plasma membrane"/>
    <property type="evidence" value="ECO:0007669"/>
    <property type="project" value="TreeGrafter"/>
</dbReference>
<dbReference type="RefSeq" id="WP_213411132.1">
    <property type="nucleotide sequence ID" value="NZ_BOVK01000015.1"/>
</dbReference>
<reference evidence="2" key="1">
    <citation type="submission" date="2021-04" db="EMBL/GenBank/DDBJ databases">
        <title>Draft genome sequence of Xylanibacillus composti strain K13.</title>
        <authorList>
            <person name="Uke A."/>
            <person name="Chhe C."/>
            <person name="Baramee S."/>
            <person name="Kosugi A."/>
        </authorList>
    </citation>
    <scope>NUCLEOTIDE SEQUENCE</scope>
    <source>
        <strain evidence="2">K13</strain>
    </source>
</reference>
<dbReference type="EMBL" id="BOVK01000015">
    <property type="protein sequence ID" value="GIQ68563.1"/>
    <property type="molecule type" value="Genomic_DNA"/>
</dbReference>
<comment type="caution">
    <text evidence="2">The sequence shown here is derived from an EMBL/GenBank/DDBJ whole genome shotgun (WGS) entry which is preliminary data.</text>
</comment>
<accession>A0A8J4H0C2</accession>
<dbReference type="Gene3D" id="3.30.2090.10">
    <property type="entry name" value="Multidrug efflux transporter AcrB TolC docking domain, DN and DC subdomains"/>
    <property type="match status" value="1"/>
</dbReference>
<feature type="transmembrane region" description="Helical" evidence="1">
    <location>
        <begin position="12"/>
        <end position="29"/>
    </location>
</feature>
<dbReference type="Gene3D" id="3.30.70.1320">
    <property type="entry name" value="Multidrug efflux transporter AcrB pore domain like"/>
    <property type="match status" value="1"/>
</dbReference>
<dbReference type="Pfam" id="PF00873">
    <property type="entry name" value="ACR_tran"/>
    <property type="match status" value="1"/>
</dbReference>